<evidence type="ECO:0000313" key="2">
    <source>
        <dbReference type="Proteomes" id="UP000253594"/>
    </source>
</evidence>
<protein>
    <submittedName>
        <fullName evidence="1">Conjugative transfer ATPase</fullName>
    </submittedName>
</protein>
<accession>A0A367LZH9</accession>
<dbReference type="AlphaFoldDB" id="A0A367LZH9"/>
<evidence type="ECO:0000313" key="1">
    <source>
        <dbReference type="EMBL" id="RCI70498.1"/>
    </source>
</evidence>
<reference evidence="1 2" key="1">
    <citation type="submission" date="2018-07" db="EMBL/GenBank/DDBJ databases">
        <title>Mechanisms of high-level aminoglycoside resistance among Gram-negative pathogens in Brazil.</title>
        <authorList>
            <person name="Ballaben A.S."/>
            <person name="Darini A.L.C."/>
            <person name="Doi Y."/>
        </authorList>
    </citation>
    <scope>NUCLEOTIDE SEQUENCE [LARGE SCALE GENOMIC DNA]</scope>
    <source>
        <strain evidence="1 2">B2-305</strain>
    </source>
</reference>
<feature type="non-terminal residue" evidence="1">
    <location>
        <position position="202"/>
    </location>
</feature>
<gene>
    <name evidence="1" type="ORF">DT376_34205</name>
</gene>
<feature type="non-terminal residue" evidence="1">
    <location>
        <position position="1"/>
    </location>
</feature>
<organism evidence="1 2">
    <name type="scientific">Pseudomonas aeruginosa</name>
    <dbReference type="NCBI Taxonomy" id="287"/>
    <lineage>
        <taxon>Bacteria</taxon>
        <taxon>Pseudomonadati</taxon>
        <taxon>Pseudomonadota</taxon>
        <taxon>Gammaproteobacteria</taxon>
        <taxon>Pseudomonadales</taxon>
        <taxon>Pseudomonadaceae</taxon>
        <taxon>Pseudomonas</taxon>
    </lineage>
</organism>
<dbReference type="InterPro" id="IPR025955">
    <property type="entry name" value="TraC/Conjuga_ATPase"/>
</dbReference>
<sequence>AEPGATIPGRKPATVADEQALYDVAQSFAELLPCVEFLPPSKSMLLEDGQSVAAFYELVPLGTEGREPGWLAHARDALENALQDSFDELDENPWVLQLYAQDEPSFDQYMQTLRNYVQPRARGTAFTEFYLRFFGHHLRAVAKPGGLFEDTVVTRLRWRGQTRRVRMVVYRRATGQANRRGQTPEQMLNIVCARLCGGLANA</sequence>
<proteinExistence type="predicted"/>
<dbReference type="EMBL" id="QORE01002056">
    <property type="protein sequence ID" value="RCI70498.1"/>
    <property type="molecule type" value="Genomic_DNA"/>
</dbReference>
<name>A0A367LZH9_PSEAI</name>
<dbReference type="Pfam" id="PF11130">
    <property type="entry name" value="TraC_F_IV"/>
    <property type="match status" value="1"/>
</dbReference>
<comment type="caution">
    <text evidence="1">The sequence shown here is derived from an EMBL/GenBank/DDBJ whole genome shotgun (WGS) entry which is preliminary data.</text>
</comment>
<dbReference type="Proteomes" id="UP000253594">
    <property type="component" value="Unassembled WGS sequence"/>
</dbReference>